<dbReference type="InterPro" id="IPR013216">
    <property type="entry name" value="Methyltransf_11"/>
</dbReference>
<dbReference type="GO" id="GO:0008757">
    <property type="term" value="F:S-adenosylmethionine-dependent methyltransferase activity"/>
    <property type="evidence" value="ECO:0007669"/>
    <property type="project" value="InterPro"/>
</dbReference>
<dbReference type="InterPro" id="IPR029063">
    <property type="entry name" value="SAM-dependent_MTases_sf"/>
</dbReference>
<dbReference type="Pfam" id="PF08241">
    <property type="entry name" value="Methyltransf_11"/>
    <property type="match status" value="1"/>
</dbReference>
<comment type="caution">
    <text evidence="2">The sequence shown here is derived from an EMBL/GenBank/DDBJ whole genome shotgun (WGS) entry which is preliminary data.</text>
</comment>
<sequence>MILNYYEKSLALSGCCADWDHALDHGRGTGQATAELLRSAGVQEGEELARGFDLIGEAKAFAGHATLGAGASAPEVVQSPAENLSKFRDGSVDMSIAAQAAH</sequence>
<dbReference type="AlphaFoldDB" id="A0AAD6U6J8"/>
<dbReference type="Proteomes" id="UP001222325">
    <property type="component" value="Unassembled WGS sequence"/>
</dbReference>
<gene>
    <name evidence="2" type="ORF">B0H15DRAFT_233795</name>
</gene>
<evidence type="ECO:0000313" key="3">
    <source>
        <dbReference type="Proteomes" id="UP001222325"/>
    </source>
</evidence>
<proteinExistence type="predicted"/>
<feature type="domain" description="Methyltransferase type 11" evidence="1">
    <location>
        <begin position="23"/>
        <end position="102"/>
    </location>
</feature>
<keyword evidence="3" id="KW-1185">Reference proteome</keyword>
<evidence type="ECO:0000313" key="2">
    <source>
        <dbReference type="EMBL" id="KAJ7091393.1"/>
    </source>
</evidence>
<organism evidence="2 3">
    <name type="scientific">Mycena belliarum</name>
    <dbReference type="NCBI Taxonomy" id="1033014"/>
    <lineage>
        <taxon>Eukaryota</taxon>
        <taxon>Fungi</taxon>
        <taxon>Dikarya</taxon>
        <taxon>Basidiomycota</taxon>
        <taxon>Agaricomycotina</taxon>
        <taxon>Agaricomycetes</taxon>
        <taxon>Agaricomycetidae</taxon>
        <taxon>Agaricales</taxon>
        <taxon>Marasmiineae</taxon>
        <taxon>Mycenaceae</taxon>
        <taxon>Mycena</taxon>
    </lineage>
</organism>
<reference evidence="2" key="1">
    <citation type="submission" date="2023-03" db="EMBL/GenBank/DDBJ databases">
        <title>Massive genome expansion in bonnet fungi (Mycena s.s.) driven by repeated elements and novel gene families across ecological guilds.</title>
        <authorList>
            <consortium name="Lawrence Berkeley National Laboratory"/>
            <person name="Harder C.B."/>
            <person name="Miyauchi S."/>
            <person name="Viragh M."/>
            <person name="Kuo A."/>
            <person name="Thoen E."/>
            <person name="Andreopoulos B."/>
            <person name="Lu D."/>
            <person name="Skrede I."/>
            <person name="Drula E."/>
            <person name="Henrissat B."/>
            <person name="Morin E."/>
            <person name="Kohler A."/>
            <person name="Barry K."/>
            <person name="LaButti K."/>
            <person name="Morin E."/>
            <person name="Salamov A."/>
            <person name="Lipzen A."/>
            <person name="Mereny Z."/>
            <person name="Hegedus B."/>
            <person name="Baldrian P."/>
            <person name="Stursova M."/>
            <person name="Weitz H."/>
            <person name="Taylor A."/>
            <person name="Grigoriev I.V."/>
            <person name="Nagy L.G."/>
            <person name="Martin F."/>
            <person name="Kauserud H."/>
        </authorList>
    </citation>
    <scope>NUCLEOTIDE SEQUENCE</scope>
    <source>
        <strain evidence="2">CBHHK173m</strain>
    </source>
</reference>
<accession>A0AAD6U6J8</accession>
<protein>
    <recommendedName>
        <fullName evidence="1">Methyltransferase type 11 domain-containing protein</fullName>
    </recommendedName>
</protein>
<name>A0AAD6U6J8_9AGAR</name>
<dbReference type="Gene3D" id="3.40.50.150">
    <property type="entry name" value="Vaccinia Virus protein VP39"/>
    <property type="match status" value="1"/>
</dbReference>
<dbReference type="EMBL" id="JARJCN010000020">
    <property type="protein sequence ID" value="KAJ7091393.1"/>
    <property type="molecule type" value="Genomic_DNA"/>
</dbReference>
<evidence type="ECO:0000259" key="1">
    <source>
        <dbReference type="Pfam" id="PF08241"/>
    </source>
</evidence>